<dbReference type="EMBL" id="JBHTJI010000001">
    <property type="protein sequence ID" value="MFD0990662.1"/>
    <property type="molecule type" value="Genomic_DNA"/>
</dbReference>
<keyword evidence="3" id="KW-1185">Reference proteome</keyword>
<feature type="signal peptide" evidence="1">
    <location>
        <begin position="1"/>
        <end position="20"/>
    </location>
</feature>
<protein>
    <recommendedName>
        <fullName evidence="4">YD repeat-containing protein</fullName>
    </recommendedName>
</protein>
<evidence type="ECO:0000313" key="2">
    <source>
        <dbReference type="EMBL" id="MFD0990662.1"/>
    </source>
</evidence>
<evidence type="ECO:0000313" key="3">
    <source>
        <dbReference type="Proteomes" id="UP001597061"/>
    </source>
</evidence>
<comment type="caution">
    <text evidence="2">The sequence shown here is derived from an EMBL/GenBank/DDBJ whole genome shotgun (WGS) entry which is preliminary data.</text>
</comment>
<proteinExistence type="predicted"/>
<accession>A0ABW3JMY3</accession>
<organism evidence="2 3">
    <name type="scientific">Mariniflexile jejuense</name>
    <dbReference type="NCBI Taxonomy" id="1173582"/>
    <lineage>
        <taxon>Bacteria</taxon>
        <taxon>Pseudomonadati</taxon>
        <taxon>Bacteroidota</taxon>
        <taxon>Flavobacteriia</taxon>
        <taxon>Flavobacteriales</taxon>
        <taxon>Flavobacteriaceae</taxon>
        <taxon>Mariniflexile</taxon>
    </lineage>
</organism>
<sequence length="324" mass="37067">MKNTIIICLCIICFVLNTNAQNNTTEYFNLPKTTTVFVTGVLKYNGETKQITPTEQIQYEFKNGLLLKEMEVKVIGSLKFGSQKIYTYNTNNELTNISDSDGMVDGGASHQDYKITYSKTGNSVFVYRNSQSYMIKVYNTNGKLLEDHFYDYHSKYIFSKHIYKDGIKITQNLNSENKITEETTEYLNKNNEPLVKVVFVPSNSYRSTVTYFTYNANGDLQTTTTCTYNRDKLKANFEYFKDGKATEVPKEALSLTPTTTTYYNYSEGTTWTARASSKLFTNEIEVSVRALQTSDSKQNNIINNQAAFMAFLDTTYQKIKAQKP</sequence>
<evidence type="ECO:0008006" key="4">
    <source>
        <dbReference type="Google" id="ProtNLM"/>
    </source>
</evidence>
<dbReference type="Proteomes" id="UP001597061">
    <property type="component" value="Unassembled WGS sequence"/>
</dbReference>
<dbReference type="RefSeq" id="WP_379926255.1">
    <property type="nucleotide sequence ID" value="NZ_JBHTJI010000001.1"/>
</dbReference>
<evidence type="ECO:0000256" key="1">
    <source>
        <dbReference type="SAM" id="SignalP"/>
    </source>
</evidence>
<reference evidence="3" key="1">
    <citation type="journal article" date="2019" name="Int. J. Syst. Evol. Microbiol.">
        <title>The Global Catalogue of Microorganisms (GCM) 10K type strain sequencing project: providing services to taxonomists for standard genome sequencing and annotation.</title>
        <authorList>
            <consortium name="The Broad Institute Genomics Platform"/>
            <consortium name="The Broad Institute Genome Sequencing Center for Infectious Disease"/>
            <person name="Wu L."/>
            <person name="Ma J."/>
        </authorList>
    </citation>
    <scope>NUCLEOTIDE SEQUENCE [LARGE SCALE GENOMIC DNA]</scope>
    <source>
        <strain evidence="3">CCUG 62414</strain>
    </source>
</reference>
<name>A0ABW3JMY3_9FLAO</name>
<keyword evidence="1" id="KW-0732">Signal</keyword>
<feature type="chain" id="PRO_5045811366" description="YD repeat-containing protein" evidence="1">
    <location>
        <begin position="21"/>
        <end position="324"/>
    </location>
</feature>
<gene>
    <name evidence="2" type="ORF">ACFQ1R_11180</name>
</gene>